<dbReference type="PANTHER" id="PTHR43503:SF2">
    <property type="entry name" value="NEGATIVE REGULATOR OF SPORULATION MDS3-RELATED"/>
    <property type="match status" value="1"/>
</dbReference>
<feature type="compositionally biased region" description="Low complexity" evidence="3">
    <location>
        <begin position="666"/>
        <end position="680"/>
    </location>
</feature>
<organism evidence="5 6">
    <name type="scientific">Phycomyces blakesleeanus</name>
    <dbReference type="NCBI Taxonomy" id="4837"/>
    <lineage>
        <taxon>Eukaryota</taxon>
        <taxon>Fungi</taxon>
        <taxon>Fungi incertae sedis</taxon>
        <taxon>Mucoromycota</taxon>
        <taxon>Mucoromycotina</taxon>
        <taxon>Mucoromycetes</taxon>
        <taxon>Mucorales</taxon>
        <taxon>Phycomycetaceae</taxon>
        <taxon>Phycomyces</taxon>
    </lineage>
</organism>
<comment type="caution">
    <text evidence="5">The sequence shown here is derived from an EMBL/GenBank/DDBJ whole genome shotgun (WGS) entry which is preliminary data.</text>
</comment>
<evidence type="ECO:0000256" key="3">
    <source>
        <dbReference type="SAM" id="MobiDB-lite"/>
    </source>
</evidence>
<dbReference type="InterPro" id="IPR000210">
    <property type="entry name" value="BTB/POZ_dom"/>
</dbReference>
<feature type="region of interest" description="Disordered" evidence="3">
    <location>
        <begin position="586"/>
        <end position="711"/>
    </location>
</feature>
<dbReference type="SUPFAM" id="SSF54695">
    <property type="entry name" value="POZ domain"/>
    <property type="match status" value="1"/>
</dbReference>
<proteinExistence type="predicted"/>
<feature type="compositionally biased region" description="Polar residues" evidence="3">
    <location>
        <begin position="589"/>
        <end position="614"/>
    </location>
</feature>
<protein>
    <recommendedName>
        <fullName evidence="4">BTB domain-containing protein</fullName>
    </recommendedName>
</protein>
<name>A0ABR3BH12_PHYBL</name>
<dbReference type="EMBL" id="JBCLYO010000001">
    <property type="protein sequence ID" value="KAL0098144.1"/>
    <property type="molecule type" value="Genomic_DNA"/>
</dbReference>
<evidence type="ECO:0000313" key="5">
    <source>
        <dbReference type="EMBL" id="KAL0098144.1"/>
    </source>
</evidence>
<dbReference type="Gene3D" id="3.30.710.10">
    <property type="entry name" value="Potassium Channel Kv1.1, Chain A"/>
    <property type="match status" value="1"/>
</dbReference>
<gene>
    <name evidence="5" type="ORF">J3Q64DRAFT_1671803</name>
</gene>
<evidence type="ECO:0000256" key="2">
    <source>
        <dbReference type="ARBA" id="ARBA00022737"/>
    </source>
</evidence>
<feature type="compositionally biased region" description="Basic residues" evidence="3">
    <location>
        <begin position="683"/>
        <end position="695"/>
    </location>
</feature>
<evidence type="ECO:0000256" key="1">
    <source>
        <dbReference type="ARBA" id="ARBA00022441"/>
    </source>
</evidence>
<reference evidence="5 6" key="1">
    <citation type="submission" date="2024-04" db="EMBL/GenBank/DDBJ databases">
        <title>Symmetric and asymmetric DNA N6-adenine methylation regulates different biological responses in Mucorales.</title>
        <authorList>
            <consortium name="Lawrence Berkeley National Laboratory"/>
            <person name="Lax C."/>
            <person name="Mondo S.J."/>
            <person name="Osorio-Concepcion M."/>
            <person name="Muszewska A."/>
            <person name="Corrochano-Luque M."/>
            <person name="Gutierrez G."/>
            <person name="Riley R."/>
            <person name="Lipzen A."/>
            <person name="Guo J."/>
            <person name="Hundley H."/>
            <person name="Amirebrahimi M."/>
            <person name="Ng V."/>
            <person name="Lorenzo-Gutierrez D."/>
            <person name="Binder U."/>
            <person name="Yang J."/>
            <person name="Song Y."/>
            <person name="Canovas D."/>
            <person name="Navarro E."/>
            <person name="Freitag M."/>
            <person name="Gabaldon T."/>
            <person name="Grigoriev I.V."/>
            <person name="Corrochano L.M."/>
            <person name="Nicolas F.E."/>
            <person name="Garre V."/>
        </authorList>
    </citation>
    <scope>NUCLEOTIDE SEQUENCE [LARGE SCALE GENOMIC DNA]</scope>
    <source>
        <strain evidence="5 6">L51</strain>
    </source>
</reference>
<dbReference type="InterPro" id="IPR011333">
    <property type="entry name" value="SKP1/BTB/POZ_sf"/>
</dbReference>
<dbReference type="PANTHER" id="PTHR43503">
    <property type="entry name" value="MCG48959-RELATED"/>
    <property type="match status" value="1"/>
</dbReference>
<evidence type="ECO:0000259" key="4">
    <source>
        <dbReference type="PROSITE" id="PS50097"/>
    </source>
</evidence>
<keyword evidence="1" id="KW-0880">Kelch repeat</keyword>
<feature type="compositionally biased region" description="Polar residues" evidence="3">
    <location>
        <begin position="622"/>
        <end position="642"/>
    </location>
</feature>
<keyword evidence="2" id="KW-0677">Repeat</keyword>
<evidence type="ECO:0000313" key="6">
    <source>
        <dbReference type="Proteomes" id="UP001448207"/>
    </source>
</evidence>
<feature type="domain" description="BTB" evidence="4">
    <location>
        <begin position="395"/>
        <end position="473"/>
    </location>
</feature>
<dbReference type="Proteomes" id="UP001448207">
    <property type="component" value="Unassembled WGS sequence"/>
</dbReference>
<dbReference type="Pfam" id="PF24681">
    <property type="entry name" value="Kelch_KLHDC2_KLHL20_DRC7"/>
    <property type="match status" value="1"/>
</dbReference>
<dbReference type="Pfam" id="PF00651">
    <property type="entry name" value="BTB"/>
    <property type="match status" value="1"/>
</dbReference>
<dbReference type="Gene3D" id="2.120.10.80">
    <property type="entry name" value="Kelch-type beta propeller"/>
    <property type="match status" value="1"/>
</dbReference>
<dbReference type="PROSITE" id="PS50097">
    <property type="entry name" value="BTB"/>
    <property type="match status" value="1"/>
</dbReference>
<accession>A0ABR3BH12</accession>
<keyword evidence="6" id="KW-1185">Reference proteome</keyword>
<dbReference type="SUPFAM" id="SSF117281">
    <property type="entry name" value="Kelch motif"/>
    <property type="match status" value="1"/>
</dbReference>
<dbReference type="InterPro" id="IPR015915">
    <property type="entry name" value="Kelch-typ_b-propeller"/>
</dbReference>
<sequence>MQSTLQMQSISEIITQVQSTTGEVPPPLVGASISVVGDHVYVFAGRLVASRKMTNTMYVLNLSTLVWSRHIPSPDSAQPPHPRYFHSASIYENKIIVFGGMGHSPASEDGLCVLDDINVFDIETMDWFRPEISISLCTPRPRYAHLSTVTGDEMVIVGGQDMSNNYLGEMNVLDLKKWEWIHVNTFEKHVGAYRSIVIAPPVSAQIPCVPAENQDNRTDAKDHPGTNPIYLYTNYNFSDVKRELQLVFAELSSVFKDCSSSMAGTHMPPGLRFPTGHVLGHYLILSGTYLSPQSQSYTMWALNLDTFKWSRIETGPVFGSGSWNRGVLHEKTNRFMVFGNRDRILLDDYNNRQVNFEHIAIVDMEAFGIYKLPEVTCSSLAQDMGLRLLNEPAVSDFKIITRDNQSILVNSAILCQRWPYFAKMINKKEAEDLQNNTLLKQTRENRAMLLPYPYPVSIALLQFIYTDNLLTAQQYQPFVLFQLLLISDMYDLPRLKTLTNHALHQIINMTNAPFIFETAALSHQTSLQIRALKLMIAAKKIQQQQQQQQQQHHQDTIAPRQRTHLTLSHQPSYASTFESNTRTAVYDQSHYQSTHPSPTLSVFRSRTPSLTPSSHAFHVLRPSTSMSAQGYPSTRSNHSFSPPVTPKPSVTAPATPTVNLDIDKASMLSSNSSSTHSSSGRSKEKKKGKKDKKERKPFLGAFGNKLSMTFQ</sequence>